<gene>
    <name evidence="1" type="ORF">RRG08_057020</name>
</gene>
<dbReference type="EMBL" id="JAWDGP010004530">
    <property type="protein sequence ID" value="KAK3763597.1"/>
    <property type="molecule type" value="Genomic_DNA"/>
</dbReference>
<sequence>MAAYPGRPATREEVRVADLPACDPFDDWSNLKLLGRKPLRAALCKSPWRLWRNIADFVSRNSQLNPGTPSLGVSSFIDFSHRSDDVICPITDRSWSHPVEIEGRRRKHFVWIDETK</sequence>
<name>A0AAE0Z6C1_9GAST</name>
<keyword evidence="2" id="KW-1185">Reference proteome</keyword>
<dbReference type="Proteomes" id="UP001283361">
    <property type="component" value="Unassembled WGS sequence"/>
</dbReference>
<comment type="caution">
    <text evidence="1">The sequence shown here is derived from an EMBL/GenBank/DDBJ whole genome shotgun (WGS) entry which is preliminary data.</text>
</comment>
<proteinExistence type="predicted"/>
<organism evidence="1 2">
    <name type="scientific">Elysia crispata</name>
    <name type="common">lettuce slug</name>
    <dbReference type="NCBI Taxonomy" id="231223"/>
    <lineage>
        <taxon>Eukaryota</taxon>
        <taxon>Metazoa</taxon>
        <taxon>Spiralia</taxon>
        <taxon>Lophotrochozoa</taxon>
        <taxon>Mollusca</taxon>
        <taxon>Gastropoda</taxon>
        <taxon>Heterobranchia</taxon>
        <taxon>Euthyneura</taxon>
        <taxon>Panpulmonata</taxon>
        <taxon>Sacoglossa</taxon>
        <taxon>Placobranchoidea</taxon>
        <taxon>Plakobranchidae</taxon>
        <taxon>Elysia</taxon>
    </lineage>
</organism>
<accession>A0AAE0Z6C1</accession>
<protein>
    <submittedName>
        <fullName evidence="1">Uncharacterized protein</fullName>
    </submittedName>
</protein>
<dbReference type="AlphaFoldDB" id="A0AAE0Z6C1"/>
<evidence type="ECO:0000313" key="1">
    <source>
        <dbReference type="EMBL" id="KAK3763597.1"/>
    </source>
</evidence>
<evidence type="ECO:0000313" key="2">
    <source>
        <dbReference type="Proteomes" id="UP001283361"/>
    </source>
</evidence>
<reference evidence="1" key="1">
    <citation type="journal article" date="2023" name="G3 (Bethesda)">
        <title>A reference genome for the long-term kleptoplast-retaining sea slug Elysia crispata morphotype clarki.</title>
        <authorList>
            <person name="Eastman K.E."/>
            <person name="Pendleton A.L."/>
            <person name="Shaikh M.A."/>
            <person name="Suttiyut T."/>
            <person name="Ogas R."/>
            <person name="Tomko P."/>
            <person name="Gavelis G."/>
            <person name="Widhalm J.R."/>
            <person name="Wisecaver J.H."/>
        </authorList>
    </citation>
    <scope>NUCLEOTIDE SEQUENCE</scope>
    <source>
        <strain evidence="1">ECLA1</strain>
    </source>
</reference>